<feature type="region of interest" description="Disordered" evidence="1">
    <location>
        <begin position="1"/>
        <end position="75"/>
    </location>
</feature>
<keyword evidence="3" id="KW-1185">Reference proteome</keyword>
<feature type="compositionally biased region" description="Low complexity" evidence="1">
    <location>
        <begin position="28"/>
        <end position="43"/>
    </location>
</feature>
<reference evidence="2 3" key="1">
    <citation type="submission" date="2020-08" db="EMBL/GenBank/DDBJ databases">
        <title>Genomic Encyclopedia of Type Strains, Phase III (KMG-III): the genomes of soil and plant-associated and newly described type strains.</title>
        <authorList>
            <person name="Whitman W."/>
        </authorList>
    </citation>
    <scope>NUCLEOTIDE SEQUENCE [LARGE SCALE GENOMIC DNA]</scope>
    <source>
        <strain evidence="2 3">CECT 7341</strain>
    </source>
</reference>
<feature type="compositionally biased region" description="Basic and acidic residues" evidence="1">
    <location>
        <begin position="44"/>
        <end position="68"/>
    </location>
</feature>
<dbReference type="Proteomes" id="UP000563050">
    <property type="component" value="Unassembled WGS sequence"/>
</dbReference>
<evidence type="ECO:0000313" key="3">
    <source>
        <dbReference type="Proteomes" id="UP000563050"/>
    </source>
</evidence>
<protein>
    <recommendedName>
        <fullName evidence="4">SprA-related family protein</fullName>
    </recommendedName>
</protein>
<sequence length="258" mass="27270">MFASTVVGPIPLPAQQGVSGTMHASAQGGEARNARGEAANAETRAGRDTPRPTQADDDKHVTPGDKPTKPGAETLTEAELRQVEQMKVTDQEIRRHELAHQVAGGAYTGGASYSYERGPDGKRYVVAGEVPIDYGPVQGDPRATIDKMQQVISAALAPADPSPKDHQVAARARGYMMAAQLEMARQQGEMDGARREAQSAQSPVGSADTRQTGSDAPQRAAASDRLQAERTAVAELSQYDIIARTANVGAQESLRSLA</sequence>
<dbReference type="InterPro" id="IPR021973">
    <property type="entry name" value="SprA-related"/>
</dbReference>
<organism evidence="2 3">
    <name type="scientific">Halomonas fontilapidosi</name>
    <dbReference type="NCBI Taxonomy" id="616675"/>
    <lineage>
        <taxon>Bacteria</taxon>
        <taxon>Pseudomonadati</taxon>
        <taxon>Pseudomonadota</taxon>
        <taxon>Gammaproteobacteria</taxon>
        <taxon>Oceanospirillales</taxon>
        <taxon>Halomonadaceae</taxon>
        <taxon>Halomonas</taxon>
    </lineage>
</organism>
<accession>A0A7W5DH43</accession>
<feature type="region of interest" description="Disordered" evidence="1">
    <location>
        <begin position="184"/>
        <end position="227"/>
    </location>
</feature>
<comment type="caution">
    <text evidence="2">The sequence shown here is derived from an EMBL/GenBank/DDBJ whole genome shotgun (WGS) entry which is preliminary data.</text>
</comment>
<gene>
    <name evidence="2" type="ORF">FHR95_000358</name>
</gene>
<dbReference type="EMBL" id="JACHXQ010000001">
    <property type="protein sequence ID" value="MBB3182834.1"/>
    <property type="molecule type" value="Genomic_DNA"/>
</dbReference>
<evidence type="ECO:0000256" key="1">
    <source>
        <dbReference type="SAM" id="MobiDB-lite"/>
    </source>
</evidence>
<feature type="compositionally biased region" description="Polar residues" evidence="1">
    <location>
        <begin position="198"/>
        <end position="215"/>
    </location>
</feature>
<name>A0A7W5DH43_9GAMM</name>
<dbReference type="RefSeq" id="WP_246378299.1">
    <property type="nucleotide sequence ID" value="NZ_JACHXQ010000001.1"/>
</dbReference>
<dbReference type="AlphaFoldDB" id="A0A7W5DH43"/>
<evidence type="ECO:0000313" key="2">
    <source>
        <dbReference type="EMBL" id="MBB3182834.1"/>
    </source>
</evidence>
<proteinExistence type="predicted"/>
<evidence type="ECO:0008006" key="4">
    <source>
        <dbReference type="Google" id="ProtNLM"/>
    </source>
</evidence>
<dbReference type="Pfam" id="PF12118">
    <property type="entry name" value="SprA-related"/>
    <property type="match status" value="1"/>
</dbReference>